<dbReference type="GO" id="GO:0003951">
    <property type="term" value="F:NAD+ kinase activity"/>
    <property type="evidence" value="ECO:0007669"/>
    <property type="project" value="InterPro"/>
</dbReference>
<name>A0A2M8KCD4_9BACT</name>
<proteinExistence type="predicted"/>
<sequence length="242" mass="27120">MAYRRSSVRIRSGPQGMKVIIFGEKRKDIEKMLSELGFKIVKDKPDLVLSYGGDGTMMLAESNFPGIPKAILKKDGSICKKCSLLSNKEVLKRIKKGNYDIEKLWKLKVSVAGKDLLGINDIIIHNKDPRHAIRYKVWADDKEISSTIIGDGVVIATPFGSTAYYRSITDSFFELGIGIAFNNSTEQSDHIVLKEDNKIKIKIIRGPVVIYADNQSEFIEAKEGDEIKIEKSNTVAKILRIN</sequence>
<dbReference type="GO" id="GO:0006741">
    <property type="term" value="P:NADP+ biosynthetic process"/>
    <property type="evidence" value="ECO:0007669"/>
    <property type="project" value="TreeGrafter"/>
</dbReference>
<evidence type="ECO:0008006" key="3">
    <source>
        <dbReference type="Google" id="ProtNLM"/>
    </source>
</evidence>
<dbReference type="Proteomes" id="UP000231648">
    <property type="component" value="Unassembled WGS sequence"/>
</dbReference>
<evidence type="ECO:0000313" key="1">
    <source>
        <dbReference type="EMBL" id="PJE57566.1"/>
    </source>
</evidence>
<dbReference type="Gene3D" id="2.60.200.30">
    <property type="entry name" value="Probable inorganic polyphosphate/atp-NAD kinase, domain 2"/>
    <property type="match status" value="1"/>
</dbReference>
<dbReference type="Gene3D" id="3.40.50.10330">
    <property type="entry name" value="Probable inorganic polyphosphate/atp-NAD kinase, domain 1"/>
    <property type="match status" value="1"/>
</dbReference>
<comment type="caution">
    <text evidence="1">The sequence shown here is derived from an EMBL/GenBank/DDBJ whole genome shotgun (WGS) entry which is preliminary data.</text>
</comment>
<dbReference type="GO" id="GO:0019674">
    <property type="term" value="P:NAD+ metabolic process"/>
    <property type="evidence" value="ECO:0007669"/>
    <property type="project" value="InterPro"/>
</dbReference>
<dbReference type="SUPFAM" id="SSF111331">
    <property type="entry name" value="NAD kinase/diacylglycerol kinase-like"/>
    <property type="match status" value="1"/>
</dbReference>
<organism evidence="1 2">
    <name type="scientific">Candidatus Portnoybacteria bacterium CG10_big_fil_rev_8_21_14_0_10_38_18</name>
    <dbReference type="NCBI Taxonomy" id="1974813"/>
    <lineage>
        <taxon>Bacteria</taxon>
        <taxon>Candidatus Portnoyibacteriota</taxon>
    </lineage>
</organism>
<dbReference type="PANTHER" id="PTHR20275:SF0">
    <property type="entry name" value="NAD KINASE"/>
    <property type="match status" value="1"/>
</dbReference>
<gene>
    <name evidence="1" type="ORF">COU82_01285</name>
</gene>
<protein>
    <recommendedName>
        <fullName evidence="3">NAD(+) kinase</fullName>
    </recommendedName>
</protein>
<dbReference type="AlphaFoldDB" id="A0A2M8KCD4"/>
<dbReference type="InterPro" id="IPR017437">
    <property type="entry name" value="ATP-NAD_kinase_PpnK-typ_C"/>
</dbReference>
<dbReference type="PANTHER" id="PTHR20275">
    <property type="entry name" value="NAD KINASE"/>
    <property type="match status" value="1"/>
</dbReference>
<accession>A0A2M8KCD4</accession>
<reference evidence="2" key="1">
    <citation type="submission" date="2017-09" db="EMBL/GenBank/DDBJ databases">
        <title>Depth-based differentiation of microbial function through sediment-hosted aquifers and enrichment of novel symbionts in the deep terrestrial subsurface.</title>
        <authorList>
            <person name="Probst A.J."/>
            <person name="Ladd B."/>
            <person name="Jarett J.K."/>
            <person name="Geller-Mcgrath D.E."/>
            <person name="Sieber C.M.K."/>
            <person name="Emerson J.B."/>
            <person name="Anantharaman K."/>
            <person name="Thomas B.C."/>
            <person name="Malmstrom R."/>
            <person name="Stieglmeier M."/>
            <person name="Klingl A."/>
            <person name="Woyke T."/>
            <person name="Ryan C.M."/>
            <person name="Banfield J.F."/>
        </authorList>
    </citation>
    <scope>NUCLEOTIDE SEQUENCE [LARGE SCALE GENOMIC DNA]</scope>
</reference>
<dbReference type="EMBL" id="PFDX01000013">
    <property type="protein sequence ID" value="PJE57566.1"/>
    <property type="molecule type" value="Genomic_DNA"/>
</dbReference>
<dbReference type="InterPro" id="IPR016064">
    <property type="entry name" value="NAD/diacylglycerol_kinase_sf"/>
</dbReference>
<dbReference type="Pfam" id="PF20143">
    <property type="entry name" value="NAD_kinase_C"/>
    <property type="match status" value="1"/>
</dbReference>
<evidence type="ECO:0000313" key="2">
    <source>
        <dbReference type="Proteomes" id="UP000231648"/>
    </source>
</evidence>
<dbReference type="InterPro" id="IPR017438">
    <property type="entry name" value="ATP-NAD_kinase_N"/>
</dbReference>